<evidence type="ECO:0000256" key="5">
    <source>
        <dbReference type="SAM" id="MobiDB-lite"/>
    </source>
</evidence>
<protein>
    <recommendedName>
        <fullName evidence="2">KH homology domain-containing protein 4</fullName>
    </recommendedName>
    <alternativeName>
        <fullName evidence="3">Brings lots of money 7</fullName>
    </alternativeName>
</protein>
<evidence type="ECO:0000313" key="8">
    <source>
        <dbReference type="Proteomes" id="UP001152798"/>
    </source>
</evidence>
<feature type="compositionally biased region" description="Low complexity" evidence="5">
    <location>
        <begin position="652"/>
        <end position="678"/>
    </location>
</feature>
<dbReference type="AlphaFoldDB" id="A0A9P0H9H9"/>
<dbReference type="InterPro" id="IPR031121">
    <property type="entry name" value="RIK/BLOM7"/>
</dbReference>
<evidence type="ECO:0000256" key="3">
    <source>
        <dbReference type="ARBA" id="ARBA00030267"/>
    </source>
</evidence>
<dbReference type="GO" id="GO:0003723">
    <property type="term" value="F:RNA binding"/>
    <property type="evidence" value="ECO:0007669"/>
    <property type="project" value="InterPro"/>
</dbReference>
<feature type="region of interest" description="Disordered" evidence="5">
    <location>
        <begin position="458"/>
        <end position="530"/>
    </location>
</feature>
<dbReference type="Pfam" id="PF22675">
    <property type="entry name" value="KH-I_KHDC4-BBP"/>
    <property type="match status" value="1"/>
</dbReference>
<dbReference type="GO" id="GO:0005634">
    <property type="term" value="C:nucleus"/>
    <property type="evidence" value="ECO:0007669"/>
    <property type="project" value="InterPro"/>
</dbReference>
<name>A0A9P0H9H9_NEZVI</name>
<dbReference type="Proteomes" id="UP001152798">
    <property type="component" value="Chromosome 4"/>
</dbReference>
<feature type="compositionally biased region" description="Low complexity" evidence="5">
    <location>
        <begin position="592"/>
        <end position="613"/>
    </location>
</feature>
<keyword evidence="8" id="KW-1185">Reference proteome</keyword>
<dbReference type="Gene3D" id="3.30.1370.10">
    <property type="entry name" value="K Homology domain, type 1"/>
    <property type="match status" value="1"/>
</dbReference>
<proteinExistence type="inferred from homology"/>
<evidence type="ECO:0000256" key="1">
    <source>
        <dbReference type="ARBA" id="ARBA00006093"/>
    </source>
</evidence>
<gene>
    <name evidence="7" type="ORF">NEZAVI_LOCUS7560</name>
</gene>
<dbReference type="CDD" id="cd22386">
    <property type="entry name" value="KH-I_KHDC4_rpt2"/>
    <property type="match status" value="1"/>
</dbReference>
<dbReference type="InterPro" id="IPR055256">
    <property type="entry name" value="KH_1_KHDC4/BBP-like"/>
</dbReference>
<feature type="compositionally biased region" description="Low complexity" evidence="5">
    <location>
        <begin position="511"/>
        <end position="530"/>
    </location>
</feature>
<dbReference type="EMBL" id="OV725080">
    <property type="protein sequence ID" value="CAH1397789.1"/>
    <property type="molecule type" value="Genomic_DNA"/>
</dbReference>
<evidence type="ECO:0000313" key="7">
    <source>
        <dbReference type="EMBL" id="CAH1397789.1"/>
    </source>
</evidence>
<dbReference type="InterPro" id="IPR047889">
    <property type="entry name" value="KHDC4_KH-I_second"/>
</dbReference>
<feature type="compositionally biased region" description="Pro residues" evidence="5">
    <location>
        <begin position="477"/>
        <end position="496"/>
    </location>
</feature>
<evidence type="ECO:0000256" key="4">
    <source>
        <dbReference type="ARBA" id="ARBA00045732"/>
    </source>
</evidence>
<dbReference type="PANTHER" id="PTHR15744">
    <property type="entry name" value="BLOM7"/>
    <property type="match status" value="1"/>
</dbReference>
<evidence type="ECO:0000259" key="6">
    <source>
        <dbReference type="Pfam" id="PF22675"/>
    </source>
</evidence>
<evidence type="ECO:0000256" key="2">
    <source>
        <dbReference type="ARBA" id="ARBA00017795"/>
    </source>
</evidence>
<dbReference type="PANTHER" id="PTHR15744:SF0">
    <property type="entry name" value="KH HOMOLOGY DOMAIN-CONTAINING PROTEIN 4"/>
    <property type="match status" value="1"/>
</dbReference>
<reference evidence="7" key="1">
    <citation type="submission" date="2022-01" db="EMBL/GenBank/DDBJ databases">
        <authorList>
            <person name="King R."/>
        </authorList>
    </citation>
    <scope>NUCLEOTIDE SEQUENCE</scope>
</reference>
<dbReference type="OrthoDB" id="397265at2759"/>
<organism evidence="7 8">
    <name type="scientific">Nezara viridula</name>
    <name type="common">Southern green stink bug</name>
    <name type="synonym">Cimex viridulus</name>
    <dbReference type="NCBI Taxonomy" id="85310"/>
    <lineage>
        <taxon>Eukaryota</taxon>
        <taxon>Metazoa</taxon>
        <taxon>Ecdysozoa</taxon>
        <taxon>Arthropoda</taxon>
        <taxon>Hexapoda</taxon>
        <taxon>Insecta</taxon>
        <taxon>Pterygota</taxon>
        <taxon>Neoptera</taxon>
        <taxon>Paraneoptera</taxon>
        <taxon>Hemiptera</taxon>
        <taxon>Heteroptera</taxon>
        <taxon>Panheteroptera</taxon>
        <taxon>Pentatomomorpha</taxon>
        <taxon>Pentatomoidea</taxon>
        <taxon>Pentatomidae</taxon>
        <taxon>Pentatominae</taxon>
        <taxon>Nezara</taxon>
    </lineage>
</organism>
<feature type="domain" description="KHDC4/BBP-like KH-domain type I" evidence="6">
    <location>
        <begin position="18"/>
        <end position="93"/>
    </location>
</feature>
<accession>A0A9P0H9H9</accession>
<comment type="function">
    <text evidence="4">RNA-binding protein involved in pre-mRNA splicing. Interacts with the PRP19C/Prp19 complex/NTC/Nineteen complex which is part of the spliceosome. Involved in regulating splice site selection. Binds preferentially RNA with A/C rich sequences and poly-C stretches.</text>
</comment>
<sequence length="720" mass="79555">MEPQPKYREKVLIGLESAPPSFDVRSKVMGPGGANLQYITNETGAIVTIRGKGSGFIEPATGHESVEPLHICVEHSKYEVLQAGRQLAFNLIETVQQEWSDLQQQQHQQQQQQQQQQTAESQQQGTVQQQHVQAIPVHNQLSSTASVQAAQGQETVLPSSGNSLQLQLPIFTPPPSLAVPPPPIHLAQAQPIQVSVSNTSGGQGHQTTVSTGSTQATQDATSQQAIVQQPTALQPTDIQHQIQIQPQQVYVSQGGGVIQPATIIPQQQIQQTSILAHQPQIITQSYPIQYVQASNGQMVVAYPNIVRPVATDNNSAQQPQVMLVQYAPQRPLLHGRTTTQSHTVPQIVQIVNPQTGQVQHVLQHIQPQIQMQQLALATNAGQVSGGTVVGGQVLMPLQQSNQQQQILATQQDGQQIQFAAQHAQGMIITSQPHQVTVSQASLQQAERGNHQVVQQQVLRPGQGVKRRFDSGPAPSNQAPPPSYLAIPPPQSMPPPTMTLQAVRKGIGSEGLQQQQQSIRPSQQAQQQQHIQHQQLLQHQQQQQQQQQQAAQQMIQQHQQQVQVVHQSTIDESQQIDEKTIQQTLQSDDWRLQQQQQQPQHQQQRPQYVQIQTPNSPSSNNDGNKIDQPKRGRLSQSENPNEGRMKGQMEMNKQQASYAYQQQAQTKQQQLQQFGATGAPADAYGQQSYSTQGYPLYQQPPPASFQQQQASAYNSWLMPQQ</sequence>
<dbReference type="FunFam" id="3.30.1370.10:FF:000037">
    <property type="entry name" value="KH domain protein"/>
    <property type="match status" value="1"/>
</dbReference>
<dbReference type="SUPFAM" id="SSF54791">
    <property type="entry name" value="Eukaryotic type KH-domain (KH-domain type I)"/>
    <property type="match status" value="1"/>
</dbReference>
<comment type="similarity">
    <text evidence="1">Belongs to the KHDC4 family.</text>
</comment>
<dbReference type="InterPro" id="IPR036612">
    <property type="entry name" value="KH_dom_type_1_sf"/>
</dbReference>
<feature type="region of interest" description="Disordered" evidence="5">
    <location>
        <begin position="589"/>
        <end position="720"/>
    </location>
</feature>